<reference evidence="3" key="1">
    <citation type="submission" date="2020-10" db="EMBL/GenBank/DDBJ databases">
        <authorList>
            <person name="Gilroy R."/>
        </authorList>
    </citation>
    <scope>NUCLEOTIDE SEQUENCE</scope>
    <source>
        <strain evidence="3">ChiHjej9B8-7071</strain>
    </source>
</reference>
<dbReference type="Proteomes" id="UP000824258">
    <property type="component" value="Unassembled WGS sequence"/>
</dbReference>
<proteinExistence type="predicted"/>
<name>A0A9D1D8B2_9FIRM</name>
<dbReference type="InterPro" id="IPR036291">
    <property type="entry name" value="NAD(P)-bd_dom_sf"/>
</dbReference>
<evidence type="ECO:0000259" key="2">
    <source>
        <dbReference type="Pfam" id="PF22725"/>
    </source>
</evidence>
<dbReference type="Pfam" id="PF01408">
    <property type="entry name" value="GFO_IDH_MocA"/>
    <property type="match status" value="1"/>
</dbReference>
<dbReference type="PANTHER" id="PTHR43249:SF1">
    <property type="entry name" value="D-GLUCOSIDE 3-DEHYDROGENASE"/>
    <property type="match status" value="1"/>
</dbReference>
<dbReference type="InterPro" id="IPR000683">
    <property type="entry name" value="Gfo/Idh/MocA-like_OxRdtase_N"/>
</dbReference>
<protein>
    <submittedName>
        <fullName evidence="3">Gfo/Idh/MocA family oxidoreductase</fullName>
    </submittedName>
</protein>
<reference evidence="3" key="2">
    <citation type="journal article" date="2021" name="PeerJ">
        <title>Extensive microbial diversity within the chicken gut microbiome revealed by metagenomics and culture.</title>
        <authorList>
            <person name="Gilroy R."/>
            <person name="Ravi A."/>
            <person name="Getino M."/>
            <person name="Pursley I."/>
            <person name="Horton D.L."/>
            <person name="Alikhan N.F."/>
            <person name="Baker D."/>
            <person name="Gharbi K."/>
            <person name="Hall N."/>
            <person name="Watson M."/>
            <person name="Adriaenssens E.M."/>
            <person name="Foster-Nyarko E."/>
            <person name="Jarju S."/>
            <person name="Secka A."/>
            <person name="Antonio M."/>
            <person name="Oren A."/>
            <person name="Chaudhuri R.R."/>
            <person name="La Ragione R."/>
            <person name="Hildebrand F."/>
            <person name="Pallen M.J."/>
        </authorList>
    </citation>
    <scope>NUCLEOTIDE SEQUENCE</scope>
    <source>
        <strain evidence="3">ChiHjej9B8-7071</strain>
    </source>
</reference>
<dbReference type="Gene3D" id="3.40.50.720">
    <property type="entry name" value="NAD(P)-binding Rossmann-like Domain"/>
    <property type="match status" value="1"/>
</dbReference>
<dbReference type="SUPFAM" id="SSF51735">
    <property type="entry name" value="NAD(P)-binding Rossmann-fold domains"/>
    <property type="match status" value="1"/>
</dbReference>
<accession>A0A9D1D8B2</accession>
<dbReference type="InterPro" id="IPR055170">
    <property type="entry name" value="GFO_IDH_MocA-like_dom"/>
</dbReference>
<dbReference type="SUPFAM" id="SSF55347">
    <property type="entry name" value="Glyceraldehyde-3-phosphate dehydrogenase-like, C-terminal domain"/>
    <property type="match status" value="1"/>
</dbReference>
<sequence>MVSFGIIGIGNMGSSYCRWLQAGEVPGGRLAAVCDINPDRLSWAKENFPDVKCFENVDDMLAGDLVDAVMVVTPHYFHPPLAIKALQAGKHVLVDKPAGVYARQIEEMNREAAAHPQQKFAMMFNQRTNPLYRRVKEIIDNGEIGQLRKVSWIITNWWRPQKYYDSSKWRATWEGEGGGVLVNQAPHQLDLLQWLCGQPTKVRGFLQYGSHRKITVEDDVTAYLEYANGANGIFVTATHNAIGTDRLDIEGNKGKIVVENSCTAVVKRMNKTEEEYNEALDFRQALALTQGKSDEQMYTEETFSFEEHWDIQHMDVMRNFVDAIENGAPLIAPGSEGIRAVQLSNGMHLSSWLDKTVSLPVDENLFYEELQKRIQEERQK</sequence>
<dbReference type="Gene3D" id="3.30.360.10">
    <property type="entry name" value="Dihydrodipicolinate Reductase, domain 2"/>
    <property type="match status" value="1"/>
</dbReference>
<dbReference type="Pfam" id="PF22725">
    <property type="entry name" value="GFO_IDH_MocA_C3"/>
    <property type="match status" value="1"/>
</dbReference>
<feature type="domain" description="GFO/IDH/MocA-like oxidoreductase" evidence="2">
    <location>
        <begin position="132"/>
        <end position="256"/>
    </location>
</feature>
<evidence type="ECO:0000313" key="3">
    <source>
        <dbReference type="EMBL" id="HIR10493.1"/>
    </source>
</evidence>
<dbReference type="InterPro" id="IPR052515">
    <property type="entry name" value="Gfo/Idh/MocA_Oxidoreductase"/>
</dbReference>
<dbReference type="PANTHER" id="PTHR43249">
    <property type="entry name" value="UDP-N-ACETYL-2-AMINO-2-DEOXY-D-GLUCURONATE OXIDASE"/>
    <property type="match status" value="1"/>
</dbReference>
<evidence type="ECO:0000313" key="4">
    <source>
        <dbReference type="Proteomes" id="UP000824258"/>
    </source>
</evidence>
<feature type="domain" description="Gfo/Idh/MocA-like oxidoreductase N-terminal" evidence="1">
    <location>
        <begin position="3"/>
        <end position="116"/>
    </location>
</feature>
<dbReference type="GO" id="GO:0000166">
    <property type="term" value="F:nucleotide binding"/>
    <property type="evidence" value="ECO:0007669"/>
    <property type="project" value="InterPro"/>
</dbReference>
<gene>
    <name evidence="3" type="ORF">IAA70_08820</name>
</gene>
<dbReference type="EMBL" id="DVGD01000290">
    <property type="protein sequence ID" value="HIR10493.1"/>
    <property type="molecule type" value="Genomic_DNA"/>
</dbReference>
<evidence type="ECO:0000259" key="1">
    <source>
        <dbReference type="Pfam" id="PF01408"/>
    </source>
</evidence>
<dbReference type="AlphaFoldDB" id="A0A9D1D8B2"/>
<comment type="caution">
    <text evidence="3">The sequence shown here is derived from an EMBL/GenBank/DDBJ whole genome shotgun (WGS) entry which is preliminary data.</text>
</comment>
<organism evidence="3 4">
    <name type="scientific">Candidatus Avoscillospira stercoripullorum</name>
    <dbReference type="NCBI Taxonomy" id="2840709"/>
    <lineage>
        <taxon>Bacteria</taxon>
        <taxon>Bacillati</taxon>
        <taxon>Bacillota</taxon>
        <taxon>Clostridia</taxon>
        <taxon>Eubacteriales</taxon>
        <taxon>Oscillospiraceae</taxon>
        <taxon>Oscillospiraceae incertae sedis</taxon>
        <taxon>Candidatus Avoscillospira</taxon>
    </lineage>
</organism>